<dbReference type="Gene3D" id="2.30.40.10">
    <property type="entry name" value="Urease, subunit C, domain 1"/>
    <property type="match status" value="2"/>
</dbReference>
<protein>
    <submittedName>
        <fullName evidence="2">PD40 domain-containing protein</fullName>
    </submittedName>
</protein>
<dbReference type="Gene3D" id="3.20.20.140">
    <property type="entry name" value="Metal-dependent hydrolases"/>
    <property type="match status" value="2"/>
</dbReference>
<name>A0A939DIL1_9GAMM</name>
<dbReference type="Pfam" id="PF07676">
    <property type="entry name" value="PD40"/>
    <property type="match status" value="3"/>
</dbReference>
<evidence type="ECO:0000313" key="2">
    <source>
        <dbReference type="EMBL" id="MBN7798789.1"/>
    </source>
</evidence>
<dbReference type="PANTHER" id="PTHR43135:SF3">
    <property type="entry name" value="ALPHA-D-RIBOSE 1-METHYLPHOSPHONATE 5-TRIPHOSPHATE DIPHOSPHATASE"/>
    <property type="match status" value="1"/>
</dbReference>
<organism evidence="2 3">
    <name type="scientific">Parahaliea mediterranea</name>
    <dbReference type="NCBI Taxonomy" id="651086"/>
    <lineage>
        <taxon>Bacteria</taxon>
        <taxon>Pseudomonadati</taxon>
        <taxon>Pseudomonadota</taxon>
        <taxon>Gammaproteobacteria</taxon>
        <taxon>Cellvibrionales</taxon>
        <taxon>Halieaceae</taxon>
        <taxon>Parahaliea</taxon>
    </lineage>
</organism>
<dbReference type="SUPFAM" id="SSF51338">
    <property type="entry name" value="Composite domain of metallo-dependent hydrolases"/>
    <property type="match status" value="1"/>
</dbReference>
<dbReference type="SUPFAM" id="SSF51556">
    <property type="entry name" value="Metallo-dependent hydrolases"/>
    <property type="match status" value="1"/>
</dbReference>
<dbReference type="PROSITE" id="PS51257">
    <property type="entry name" value="PROKAR_LIPOPROTEIN"/>
    <property type="match status" value="1"/>
</dbReference>
<evidence type="ECO:0000313" key="3">
    <source>
        <dbReference type="Proteomes" id="UP000664303"/>
    </source>
</evidence>
<dbReference type="InterPro" id="IPR051781">
    <property type="entry name" value="Metallo-dep_Hydrolase"/>
</dbReference>
<dbReference type="Gene3D" id="2.120.10.30">
    <property type="entry name" value="TolB, C-terminal domain"/>
    <property type="match status" value="4"/>
</dbReference>
<dbReference type="InterPro" id="IPR032466">
    <property type="entry name" value="Metal_Hydrolase"/>
</dbReference>
<dbReference type="InterPro" id="IPR006680">
    <property type="entry name" value="Amidohydro-rel"/>
</dbReference>
<dbReference type="PANTHER" id="PTHR43135">
    <property type="entry name" value="ALPHA-D-RIBOSE 1-METHYLPHOSPHONATE 5-TRIPHOSPHATE DIPHOSPHATASE"/>
    <property type="match status" value="1"/>
</dbReference>
<feature type="domain" description="Amidohydrolase-related" evidence="1">
    <location>
        <begin position="972"/>
        <end position="1065"/>
    </location>
</feature>
<keyword evidence="3" id="KW-1185">Reference proteome</keyword>
<sequence length="1102" mass="120257">MPGIKGVGGVALAAIAACMGIRWVLVPESADWDVGDTGQPYYEAEFRVDEGTWMSVDVSPDGKTLLFDLLGDIYQLPVGGGEARLIHGGPAMQRMPAFSPDGARIVYISDAGGSDNLWVSDSDGSHARQVSRETVDVLTSPDWSESAEYIVATRYDAAFANMRSSEIRLFHVDGGPGHLLVATPSNGRDVNEARLSGDGRFLFYSERVEDTHIYVDANHKNFVIKQLDLHSGDQKTLVGGFGGAISPQVSPNGRYLAFIRRVRDKSVLFKYDRQSGEQTPVYDGLERDLQGDFVPHGAYYPRYDWFPDNRHVAIWAGGKLLRVDMAGGGAEPIPFSVTSRHRYTEVPDVPVELAPEHIAVRAIGDVAVSPKGGNLVFSAVGALWLASAEGKPVKQVGGDDASFAAEPRYSPDGSRLAYVSWEDAKGSSLNLVGASGEDRETVAASRGVIREPAFAPNGDKIVYWIGAADKNRGGYGVKPGLYWLSLVDDTRGYIDVAARAPRFSADGERIYFSRVITDNDTGSLYAGVEHITQLESTRLDGTQRRIHARGADTDIHEFHLSPDGRWLAFANYRHYYLMPYREAGKPILVAREAAVPVGRITETSGHSLSWASDSSRVYWMRGSTLHGRDPSAVIAGAGESRPAVETRQIELTLATDAPTGSLALLGGRIITMRGEEVIDNGVLVVTGNRITALGVLGETDIPATAKRIDVSGKTLMPGLVDMHGHIDCCGDGGVPPQKQPLRYAALAHGVTTNYDPYSTELSTYESAEMQLTGRIVSPRWLGAGKGVFGRRATPDNSFFPIAGYGDAERVIAEKAALGGRVLKSYRQPMRRQRQQLVKAGREHGILVDAEGENHFYNNLTMMLDGHMALEHNIPVANYYADLVQFMAHSGTANTPTLITLFGEVMGENYMYQKTRAWEDTKVRTYIQETNSSYSPVNAPPAAPPHVRGMTTLHAAEEVWDVGFRPVARSIAALDAAGVTINAGSHGQIAGLGLHWEMWLLAEGGMDPHRVLRAATVNGARTLGVDDQLGTLDVGRLADLIVLDKNPLEDIRNSNSVRYTMLNGRLYDAYSLDEVGNYDVPRTPFYWELQQYNDVDWNQAWTN</sequence>
<dbReference type="GO" id="GO:0016810">
    <property type="term" value="F:hydrolase activity, acting on carbon-nitrogen (but not peptide) bonds"/>
    <property type="evidence" value="ECO:0007669"/>
    <property type="project" value="InterPro"/>
</dbReference>
<dbReference type="EMBL" id="JAFKCZ010000018">
    <property type="protein sequence ID" value="MBN7798789.1"/>
    <property type="molecule type" value="Genomic_DNA"/>
</dbReference>
<dbReference type="Pfam" id="PF01979">
    <property type="entry name" value="Amidohydro_1"/>
    <property type="match status" value="1"/>
</dbReference>
<dbReference type="InterPro" id="IPR011042">
    <property type="entry name" value="6-blade_b-propeller_TolB-like"/>
</dbReference>
<comment type="caution">
    <text evidence="2">The sequence shown here is derived from an EMBL/GenBank/DDBJ whole genome shotgun (WGS) entry which is preliminary data.</text>
</comment>
<dbReference type="InterPro" id="IPR011059">
    <property type="entry name" value="Metal-dep_hydrolase_composite"/>
</dbReference>
<accession>A0A939DIL1</accession>
<dbReference type="InterPro" id="IPR011659">
    <property type="entry name" value="WD40"/>
</dbReference>
<dbReference type="Proteomes" id="UP000664303">
    <property type="component" value="Unassembled WGS sequence"/>
</dbReference>
<gene>
    <name evidence="2" type="ORF">JYP50_19465</name>
</gene>
<evidence type="ECO:0000259" key="1">
    <source>
        <dbReference type="Pfam" id="PF01979"/>
    </source>
</evidence>
<dbReference type="RefSeq" id="WP_206562235.1">
    <property type="nucleotide sequence ID" value="NZ_JAFKCZ010000018.1"/>
</dbReference>
<dbReference type="SUPFAM" id="SSF82171">
    <property type="entry name" value="DPP6 N-terminal domain-like"/>
    <property type="match status" value="2"/>
</dbReference>
<dbReference type="AlphaFoldDB" id="A0A939DIL1"/>
<proteinExistence type="predicted"/>
<reference evidence="2" key="1">
    <citation type="submission" date="2021-02" db="EMBL/GenBank/DDBJ databases">
        <title>PHA producing bacteria isolated from coastal sediment in Guangdong, Shenzhen.</title>
        <authorList>
            <person name="Zheng W."/>
            <person name="Yu S."/>
            <person name="Huang Y."/>
        </authorList>
    </citation>
    <scope>NUCLEOTIDE SEQUENCE</scope>
    <source>
        <strain evidence="2">TN14-10</strain>
    </source>
</reference>